<dbReference type="AlphaFoldDB" id="A0A7J5UKB5"/>
<evidence type="ECO:0000313" key="3">
    <source>
        <dbReference type="Proteomes" id="UP000451860"/>
    </source>
</evidence>
<dbReference type="Proteomes" id="UP000451860">
    <property type="component" value="Unassembled WGS sequence"/>
</dbReference>
<sequence length="170" mass="17931">MSVTSGRTEGGSRRRQGPDTWVRSPVRAALWSLLTLSIYGFWWWWDVNRRLRSLGQPADPWRALSLVTLGWLPVLAALLARAPWIAVVLSVIPVVLSVGAVFRTAAMLAAGQQAAGVTRPVSAPLAAGLAGVDALAVGVAWPLVAMGLVAYLQAGVNTALPAGSRAGERE</sequence>
<feature type="transmembrane region" description="Helical" evidence="1">
    <location>
        <begin position="28"/>
        <end position="45"/>
    </location>
</feature>
<accession>A0A7J5UKB5</accession>
<dbReference type="EMBL" id="WHJE01000132">
    <property type="protein sequence ID" value="KAE8762711.1"/>
    <property type="molecule type" value="Genomic_DNA"/>
</dbReference>
<organism evidence="2 3">
    <name type="scientific">Georgenia thermotolerans</name>
    <dbReference type="NCBI Taxonomy" id="527326"/>
    <lineage>
        <taxon>Bacteria</taxon>
        <taxon>Bacillati</taxon>
        <taxon>Actinomycetota</taxon>
        <taxon>Actinomycetes</taxon>
        <taxon>Micrococcales</taxon>
        <taxon>Bogoriellaceae</taxon>
        <taxon>Georgenia</taxon>
    </lineage>
</organism>
<feature type="transmembrane region" description="Helical" evidence="1">
    <location>
        <begin position="85"/>
        <end position="109"/>
    </location>
</feature>
<keyword evidence="1" id="KW-0812">Transmembrane</keyword>
<comment type="caution">
    <text evidence="2">The sequence shown here is derived from an EMBL/GenBank/DDBJ whole genome shotgun (WGS) entry which is preliminary data.</text>
</comment>
<keyword evidence="1" id="KW-1133">Transmembrane helix</keyword>
<gene>
    <name evidence="2" type="ORF">GB883_17925</name>
</gene>
<name>A0A7J5UKB5_9MICO</name>
<evidence type="ECO:0000313" key="2">
    <source>
        <dbReference type="EMBL" id="KAE8762711.1"/>
    </source>
</evidence>
<keyword evidence="1" id="KW-0472">Membrane</keyword>
<feature type="transmembrane region" description="Helical" evidence="1">
    <location>
        <begin position="121"/>
        <end position="144"/>
    </location>
</feature>
<proteinExistence type="predicted"/>
<keyword evidence="3" id="KW-1185">Reference proteome</keyword>
<evidence type="ECO:0008006" key="4">
    <source>
        <dbReference type="Google" id="ProtNLM"/>
    </source>
</evidence>
<protein>
    <recommendedName>
        <fullName evidence="4">DUF4234 domain-containing protein</fullName>
    </recommendedName>
</protein>
<evidence type="ECO:0000256" key="1">
    <source>
        <dbReference type="SAM" id="Phobius"/>
    </source>
</evidence>
<feature type="transmembrane region" description="Helical" evidence="1">
    <location>
        <begin position="61"/>
        <end position="79"/>
    </location>
</feature>
<reference evidence="2 3" key="1">
    <citation type="submission" date="2019-10" db="EMBL/GenBank/DDBJ databases">
        <title>Georgenia wutianyii sp. nov. and Georgenia yuyongxinii sp. nov. isolated from plateau pika (Ochotona curzoniae) in the Qinghai-Tibet plateau of China.</title>
        <authorList>
            <person name="Tian Z."/>
        </authorList>
    </citation>
    <scope>NUCLEOTIDE SEQUENCE [LARGE SCALE GENOMIC DNA]</scope>
    <source>
        <strain evidence="2 3">DSM 21501</strain>
    </source>
</reference>
<dbReference type="RefSeq" id="WP_152204701.1">
    <property type="nucleotide sequence ID" value="NZ_VUKF01000068.1"/>
</dbReference>